<name>A0AAV7KCT0_9METZ</name>
<comment type="subunit">
    <text evidence="8">Component of the mitochondrial contact site and cristae organizing system (MICOS) complex.</text>
</comment>
<keyword evidence="7" id="KW-0472">Membrane</keyword>
<proteinExistence type="inferred from homology"/>
<evidence type="ECO:0000256" key="9">
    <source>
        <dbReference type="SAM" id="MobiDB-lite"/>
    </source>
</evidence>
<comment type="similarity">
    <text evidence="2 8">Belongs to the MICOS complex subunit Mic10 family.</text>
</comment>
<accession>A0AAV7KCT0</accession>
<evidence type="ECO:0000256" key="7">
    <source>
        <dbReference type="ARBA" id="ARBA00023136"/>
    </source>
</evidence>
<dbReference type="AlphaFoldDB" id="A0AAV7KCT0"/>
<evidence type="ECO:0000256" key="5">
    <source>
        <dbReference type="ARBA" id="ARBA00022989"/>
    </source>
</evidence>
<keyword evidence="6 8" id="KW-0496">Mitochondrion</keyword>
<feature type="region of interest" description="Disordered" evidence="9">
    <location>
        <begin position="1"/>
        <end position="23"/>
    </location>
</feature>
<dbReference type="GO" id="GO:0061617">
    <property type="term" value="C:MICOS complex"/>
    <property type="evidence" value="ECO:0007669"/>
    <property type="project" value="UniProtKB-UniRule"/>
</dbReference>
<keyword evidence="5" id="KW-1133">Transmembrane helix</keyword>
<evidence type="ECO:0000256" key="6">
    <source>
        <dbReference type="ARBA" id="ARBA00023128"/>
    </source>
</evidence>
<keyword evidence="4 8" id="KW-0999">Mitochondrion inner membrane</keyword>
<dbReference type="Proteomes" id="UP001165289">
    <property type="component" value="Unassembled WGS sequence"/>
</dbReference>
<evidence type="ECO:0000256" key="3">
    <source>
        <dbReference type="ARBA" id="ARBA00022692"/>
    </source>
</evidence>
<gene>
    <name evidence="10" type="ORF">LOD99_15295</name>
</gene>
<evidence type="ECO:0000256" key="1">
    <source>
        <dbReference type="ARBA" id="ARBA00002689"/>
    </source>
</evidence>
<comment type="function">
    <text evidence="1 8">Component of the MICOS complex, a large protein complex of the mitochondrial inner membrane that plays crucial roles in the maintenance of crista junctions, inner membrane architecture, and formation of contact sites to the outer membrane.</text>
</comment>
<comment type="caution">
    <text evidence="10">The sequence shown here is derived from an EMBL/GenBank/DDBJ whole genome shotgun (WGS) entry which is preliminary data.</text>
</comment>
<organism evidence="10 11">
    <name type="scientific">Oopsacas minuta</name>
    <dbReference type="NCBI Taxonomy" id="111878"/>
    <lineage>
        <taxon>Eukaryota</taxon>
        <taxon>Metazoa</taxon>
        <taxon>Porifera</taxon>
        <taxon>Hexactinellida</taxon>
        <taxon>Hexasterophora</taxon>
        <taxon>Lyssacinosida</taxon>
        <taxon>Leucopsacidae</taxon>
        <taxon>Oopsacas</taxon>
    </lineage>
</organism>
<keyword evidence="3" id="KW-0812">Transmembrane</keyword>
<protein>
    <recommendedName>
        <fullName evidence="8">MICOS complex subunit MIC10</fullName>
    </recommendedName>
</protein>
<sequence>MSDSKDITPKQNTPSIDSLQTPQVFNGKGEVSHRIDNCIAEFLTRNSIGFGIGVLFNFLLYRKPFRGWPICLALGLASGYSIGNCQNSLKSAKNLPGYTESTTAEEIEIP</sequence>
<evidence type="ECO:0000256" key="4">
    <source>
        <dbReference type="ARBA" id="ARBA00022792"/>
    </source>
</evidence>
<evidence type="ECO:0000313" key="11">
    <source>
        <dbReference type="Proteomes" id="UP001165289"/>
    </source>
</evidence>
<evidence type="ECO:0000313" key="10">
    <source>
        <dbReference type="EMBL" id="KAI6658495.1"/>
    </source>
</evidence>
<dbReference type="Pfam" id="PF04418">
    <property type="entry name" value="DUF543"/>
    <property type="match status" value="1"/>
</dbReference>
<evidence type="ECO:0000256" key="2">
    <source>
        <dbReference type="ARBA" id="ARBA00006792"/>
    </source>
</evidence>
<feature type="compositionally biased region" description="Polar residues" evidence="9">
    <location>
        <begin position="9"/>
        <end position="23"/>
    </location>
</feature>
<keyword evidence="11" id="KW-1185">Reference proteome</keyword>
<reference evidence="10 11" key="1">
    <citation type="journal article" date="2023" name="BMC Biol.">
        <title>The compact genome of the sponge Oopsacas minuta (Hexactinellida) is lacking key metazoan core genes.</title>
        <authorList>
            <person name="Santini S."/>
            <person name="Schenkelaars Q."/>
            <person name="Jourda C."/>
            <person name="Duchesne M."/>
            <person name="Belahbib H."/>
            <person name="Rocher C."/>
            <person name="Selva M."/>
            <person name="Riesgo A."/>
            <person name="Vervoort M."/>
            <person name="Leys S.P."/>
            <person name="Kodjabachian L."/>
            <person name="Le Bivic A."/>
            <person name="Borchiellini C."/>
            <person name="Claverie J.M."/>
            <person name="Renard E."/>
        </authorList>
    </citation>
    <scope>NUCLEOTIDE SEQUENCE [LARGE SCALE GENOMIC DNA]</scope>
    <source>
        <strain evidence="10">SPO-2</strain>
    </source>
</reference>
<comment type="subcellular location">
    <subcellularLocation>
        <location evidence="8">Mitochondrion inner membrane</location>
        <topology evidence="8">Single-pass membrane protein</topology>
    </subcellularLocation>
</comment>
<dbReference type="EMBL" id="JAKMXF010000088">
    <property type="protein sequence ID" value="KAI6658495.1"/>
    <property type="molecule type" value="Genomic_DNA"/>
</dbReference>
<dbReference type="InterPro" id="IPR007512">
    <property type="entry name" value="Mic10"/>
</dbReference>
<evidence type="ECO:0000256" key="8">
    <source>
        <dbReference type="RuleBase" id="RU363011"/>
    </source>
</evidence>